<proteinExistence type="predicted"/>
<protein>
    <submittedName>
        <fullName evidence="4">Uncharacterized protein</fullName>
    </submittedName>
</protein>
<dbReference type="InterPro" id="IPR036322">
    <property type="entry name" value="WD40_repeat_dom_sf"/>
</dbReference>
<dbReference type="EMBL" id="JAEACU010000001">
    <property type="protein sequence ID" value="KAH7544866.1"/>
    <property type="molecule type" value="Genomic_DNA"/>
</dbReference>
<dbReference type="InterPro" id="IPR001680">
    <property type="entry name" value="WD40_rpt"/>
</dbReference>
<evidence type="ECO:0000313" key="4">
    <source>
        <dbReference type="EMBL" id="KAH7544866.1"/>
    </source>
</evidence>
<dbReference type="PANTHER" id="PTHR44472">
    <property type="entry name" value="DDB1- AND CUL4-ASSOCIATED FACTOR 4-RELATED"/>
    <property type="match status" value="1"/>
</dbReference>
<dbReference type="InterPro" id="IPR015943">
    <property type="entry name" value="WD40/YVTN_repeat-like_dom_sf"/>
</dbReference>
<keyword evidence="1 3" id="KW-0853">WD repeat</keyword>
<sequence>MDVDDVNYGKLLLGNDVKLYDLRLVQRGSIQSYEGHVNSHTRIQIGVDPSEKFLMSGGEDCNLRLWSIKSGELLFEDKFSSSVPSTVCWRRAERLMVLPDEGQSFQEYFQPESYESGAWLGSQEGLFYMQWYDNTTWHKALPKSSRNA</sequence>
<dbReference type="PROSITE" id="PS50082">
    <property type="entry name" value="WD_REPEATS_2"/>
    <property type="match status" value="1"/>
</dbReference>
<evidence type="ECO:0000256" key="1">
    <source>
        <dbReference type="ARBA" id="ARBA00022574"/>
    </source>
</evidence>
<gene>
    <name evidence="4" type="ORF">FEM48_Zijuj01G0031400</name>
</gene>
<dbReference type="AlphaFoldDB" id="A0A978VYT2"/>
<dbReference type="SUPFAM" id="SSF50978">
    <property type="entry name" value="WD40 repeat-like"/>
    <property type="match status" value="1"/>
</dbReference>
<reference evidence="4" key="1">
    <citation type="journal article" date="2021" name="Front. Plant Sci.">
        <title>Chromosome-Scale Genome Assembly for Chinese Sour Jujube and Insights Into Its Genome Evolution and Domestication Signature.</title>
        <authorList>
            <person name="Shen L.-Y."/>
            <person name="Luo H."/>
            <person name="Wang X.-L."/>
            <person name="Wang X.-M."/>
            <person name="Qiu X.-J."/>
            <person name="Liu H."/>
            <person name="Zhou S.-S."/>
            <person name="Jia K.-H."/>
            <person name="Nie S."/>
            <person name="Bao Y.-T."/>
            <person name="Zhang R.-G."/>
            <person name="Yun Q.-Z."/>
            <person name="Chai Y.-H."/>
            <person name="Lu J.-Y."/>
            <person name="Li Y."/>
            <person name="Zhao S.-W."/>
            <person name="Mao J.-F."/>
            <person name="Jia S.-G."/>
            <person name="Mao Y.-M."/>
        </authorList>
    </citation>
    <scope>NUCLEOTIDE SEQUENCE</scope>
    <source>
        <strain evidence="4">AT0</strain>
        <tissue evidence="4">Leaf</tissue>
    </source>
</reference>
<keyword evidence="2" id="KW-0677">Repeat</keyword>
<feature type="repeat" description="WD" evidence="3">
    <location>
        <begin position="45"/>
        <end position="76"/>
    </location>
</feature>
<accession>A0A978VYT2</accession>
<evidence type="ECO:0000256" key="2">
    <source>
        <dbReference type="ARBA" id="ARBA00022737"/>
    </source>
</evidence>
<evidence type="ECO:0000256" key="3">
    <source>
        <dbReference type="PROSITE-ProRule" id="PRU00221"/>
    </source>
</evidence>
<dbReference type="PANTHER" id="PTHR44472:SF1">
    <property type="entry name" value="DDB1 AND CUL4 ASSOCIATED FACTOR 4"/>
    <property type="match status" value="1"/>
</dbReference>
<evidence type="ECO:0000313" key="5">
    <source>
        <dbReference type="Proteomes" id="UP000813462"/>
    </source>
</evidence>
<dbReference type="InterPro" id="IPR052254">
    <property type="entry name" value="CUL4-DDB1_E3_ligase_receptor"/>
</dbReference>
<dbReference type="Proteomes" id="UP000813462">
    <property type="component" value="Unassembled WGS sequence"/>
</dbReference>
<name>A0A978VYT2_ZIZJJ</name>
<dbReference type="Gene3D" id="2.130.10.10">
    <property type="entry name" value="YVTN repeat-like/Quinoprotein amine dehydrogenase"/>
    <property type="match status" value="1"/>
</dbReference>
<organism evidence="4 5">
    <name type="scientific">Ziziphus jujuba var. spinosa</name>
    <dbReference type="NCBI Taxonomy" id="714518"/>
    <lineage>
        <taxon>Eukaryota</taxon>
        <taxon>Viridiplantae</taxon>
        <taxon>Streptophyta</taxon>
        <taxon>Embryophyta</taxon>
        <taxon>Tracheophyta</taxon>
        <taxon>Spermatophyta</taxon>
        <taxon>Magnoliopsida</taxon>
        <taxon>eudicotyledons</taxon>
        <taxon>Gunneridae</taxon>
        <taxon>Pentapetalae</taxon>
        <taxon>rosids</taxon>
        <taxon>fabids</taxon>
        <taxon>Rosales</taxon>
        <taxon>Rhamnaceae</taxon>
        <taxon>Paliureae</taxon>
        <taxon>Ziziphus</taxon>
    </lineage>
</organism>
<comment type="caution">
    <text evidence="4">The sequence shown here is derived from an EMBL/GenBank/DDBJ whole genome shotgun (WGS) entry which is preliminary data.</text>
</comment>